<sequence length="87" mass="8740">MRIFLDGGCILVGLGGIVHQTTIVPPGQANAILLGTYVTILGIPAGVGLLSLRRNGVSDTTSSPSASPLPDSRPPPSPSPPPCGRGE</sequence>
<reference evidence="3 6" key="2">
    <citation type="submission" date="2020-02" db="EMBL/GenBank/DDBJ databases">
        <title>WGS of Micromonospora spp. isolated from hot spring.</title>
        <authorList>
            <person name="Thawai C."/>
        </authorList>
    </citation>
    <scope>NUCLEOTIDE SEQUENCE [LARGE SCALE GENOMIC DNA]</scope>
    <source>
        <strain evidence="3 6">TMS7</strain>
    </source>
</reference>
<keyword evidence="5" id="KW-1185">Reference proteome</keyword>
<feature type="transmembrane region" description="Helical" evidence="2">
    <location>
        <begin position="30"/>
        <end position="52"/>
    </location>
</feature>
<dbReference type="Proteomes" id="UP000402241">
    <property type="component" value="Chromosome"/>
</dbReference>
<dbReference type="Proteomes" id="UP000477779">
    <property type="component" value="Unassembled WGS sequence"/>
</dbReference>
<proteinExistence type="predicted"/>
<accession>A0AAJ2ZAL5</accession>
<evidence type="ECO:0000313" key="4">
    <source>
        <dbReference type="EMBL" id="QGL50627.1"/>
    </source>
</evidence>
<evidence type="ECO:0000313" key="6">
    <source>
        <dbReference type="Proteomes" id="UP000477779"/>
    </source>
</evidence>
<evidence type="ECO:0000256" key="2">
    <source>
        <dbReference type="SAM" id="Phobius"/>
    </source>
</evidence>
<dbReference type="EMBL" id="CP045309">
    <property type="protein sequence ID" value="QGL50627.1"/>
    <property type="molecule type" value="Genomic_DNA"/>
</dbReference>
<protein>
    <submittedName>
        <fullName evidence="3">Uncharacterized protein</fullName>
    </submittedName>
</protein>
<feature type="compositionally biased region" description="Pro residues" evidence="1">
    <location>
        <begin position="71"/>
        <end position="87"/>
    </location>
</feature>
<gene>
    <name evidence="3" type="ORF">G3561_02610</name>
    <name evidence="4" type="ORF">GCE86_28535</name>
</gene>
<organism evidence="3 6">
    <name type="scientific">Micromonospora terminaliae</name>
    <dbReference type="NCBI Taxonomy" id="1914461"/>
    <lineage>
        <taxon>Bacteria</taxon>
        <taxon>Bacillati</taxon>
        <taxon>Actinomycetota</taxon>
        <taxon>Actinomycetes</taxon>
        <taxon>Micromonosporales</taxon>
        <taxon>Micromonosporaceae</taxon>
        <taxon>Micromonospora</taxon>
    </lineage>
</organism>
<dbReference type="EMBL" id="JAAHBZ010000001">
    <property type="protein sequence ID" value="NES26452.1"/>
    <property type="molecule type" value="Genomic_DNA"/>
</dbReference>
<evidence type="ECO:0000256" key="1">
    <source>
        <dbReference type="SAM" id="MobiDB-lite"/>
    </source>
</evidence>
<keyword evidence="2" id="KW-0472">Membrane</keyword>
<keyword evidence="2" id="KW-0812">Transmembrane</keyword>
<reference evidence="4 5" key="1">
    <citation type="submission" date="2019-10" db="EMBL/GenBank/DDBJ databases">
        <title>Genome Sequence of Micromonospora terminaliae DSM 101760.</title>
        <authorList>
            <person name="Guo L."/>
        </authorList>
    </citation>
    <scope>NUCLEOTIDE SEQUENCE [LARGE SCALE GENOMIC DNA]</scope>
    <source>
        <strain evidence="4 5">DSM 101760</strain>
    </source>
</reference>
<feature type="region of interest" description="Disordered" evidence="1">
    <location>
        <begin position="55"/>
        <end position="87"/>
    </location>
</feature>
<evidence type="ECO:0000313" key="3">
    <source>
        <dbReference type="EMBL" id="NES26452.1"/>
    </source>
</evidence>
<dbReference type="RefSeq" id="WP_154229762.1">
    <property type="nucleotide sequence ID" value="NZ_CP045309.1"/>
</dbReference>
<keyword evidence="2" id="KW-1133">Transmembrane helix</keyword>
<name>A0AAJ2ZAL5_9ACTN</name>
<dbReference type="AlphaFoldDB" id="A0AAJ2ZAL5"/>
<evidence type="ECO:0000313" key="5">
    <source>
        <dbReference type="Proteomes" id="UP000402241"/>
    </source>
</evidence>